<dbReference type="Gene3D" id="1.10.10.60">
    <property type="entry name" value="Homeodomain-like"/>
    <property type="match status" value="1"/>
</dbReference>
<evidence type="ECO:0000313" key="4">
    <source>
        <dbReference type="Proteomes" id="UP000069272"/>
    </source>
</evidence>
<reference evidence="3" key="2">
    <citation type="submission" date="2022-08" db="UniProtKB">
        <authorList>
            <consortium name="EnsemblMetazoa"/>
        </authorList>
    </citation>
    <scope>IDENTIFICATION</scope>
    <source>
        <strain evidence="3">STECLA/ALBI9_A</strain>
    </source>
</reference>
<sequence>MSKENRRNVWKYEETKEMLQIMLENNFVQSFSTKHNINVQIYRQIEKLMIERGFRYKTYEQIAVRWKNLKNLHMRAKRSDSPNERQLFPYYDEMDELLALTKRRPRQITIQPKLPAPPVKAKSRIVTIKAEPIGTDGSPSTESIHMEIALEEPDSAPDEPLEERLEEDEEPEIDDLPVRAPRTRIYSKRRLPPGPKRPNRLQSAIAASKQDLSEEFFRTQKRLIDYEFSLHAQREEEYMQQINLSTKELMEQNMEAFFVRLREFLDEQRAELADEETPR</sequence>
<dbReference type="InterPro" id="IPR044822">
    <property type="entry name" value="Myb_DNA-bind_4"/>
</dbReference>
<organism evidence="3 4">
    <name type="scientific">Anopheles albimanus</name>
    <name type="common">New world malaria mosquito</name>
    <dbReference type="NCBI Taxonomy" id="7167"/>
    <lineage>
        <taxon>Eukaryota</taxon>
        <taxon>Metazoa</taxon>
        <taxon>Ecdysozoa</taxon>
        <taxon>Arthropoda</taxon>
        <taxon>Hexapoda</taxon>
        <taxon>Insecta</taxon>
        <taxon>Pterygota</taxon>
        <taxon>Neoptera</taxon>
        <taxon>Endopterygota</taxon>
        <taxon>Diptera</taxon>
        <taxon>Nematocera</taxon>
        <taxon>Culicoidea</taxon>
        <taxon>Culicidae</taxon>
        <taxon>Anophelinae</taxon>
        <taxon>Anopheles</taxon>
    </lineage>
</organism>
<accession>A0A182FGU4</accession>
<dbReference type="Proteomes" id="UP000069272">
    <property type="component" value="Chromosome 3L"/>
</dbReference>
<keyword evidence="4" id="KW-1185">Reference proteome</keyword>
<evidence type="ECO:0000256" key="1">
    <source>
        <dbReference type="SAM" id="MobiDB-lite"/>
    </source>
</evidence>
<dbReference type="Pfam" id="PF13837">
    <property type="entry name" value="Myb_DNA-bind_4"/>
    <property type="match status" value="1"/>
</dbReference>
<dbReference type="PANTHER" id="PTHR47595:SF3">
    <property type="entry name" value="MYB_SANT-LIKE DNA-BINDING DOMAIN-CONTAINING PROTEIN"/>
    <property type="match status" value="1"/>
</dbReference>
<dbReference type="OrthoDB" id="691673at2759"/>
<dbReference type="EnsemblMetazoa" id="AALB005737-RA">
    <property type="protein sequence ID" value="AALB005737-PA"/>
    <property type="gene ID" value="AALB005737"/>
</dbReference>
<reference evidence="3 4" key="1">
    <citation type="journal article" date="2017" name="G3 (Bethesda)">
        <title>The Physical Genome Mapping of Anopheles albimanus Corrected Scaffold Misassemblies and Identified Interarm Rearrangements in Genus Anopheles.</title>
        <authorList>
            <person name="Artemov G.N."/>
            <person name="Peery A.N."/>
            <person name="Jiang X."/>
            <person name="Tu Z."/>
            <person name="Stegniy V.N."/>
            <person name="Sharakhova M.V."/>
            <person name="Sharakhov I.V."/>
        </authorList>
    </citation>
    <scope>NUCLEOTIDE SEQUENCE [LARGE SCALE GENOMIC DNA]</scope>
    <source>
        <strain evidence="3 4">ALBI9_A</strain>
    </source>
</reference>
<feature type="domain" description="Myb/SANT-like DNA-binding" evidence="2">
    <location>
        <begin position="7"/>
        <end position="97"/>
    </location>
</feature>
<evidence type="ECO:0000259" key="2">
    <source>
        <dbReference type="Pfam" id="PF13837"/>
    </source>
</evidence>
<dbReference type="STRING" id="7167.A0A182FGU4"/>
<name>A0A182FGU4_ANOAL</name>
<dbReference type="KEGG" id="aali:118463898"/>
<dbReference type="GeneID" id="118463898"/>
<dbReference type="RefSeq" id="XP_035786723.1">
    <property type="nucleotide sequence ID" value="XM_035930830.1"/>
</dbReference>
<protein>
    <recommendedName>
        <fullName evidence="2">Myb/SANT-like DNA-binding domain-containing protein</fullName>
    </recommendedName>
</protein>
<dbReference type="PANTHER" id="PTHR47595">
    <property type="entry name" value="HEAT SHOCK 70 KDA PROTEIN 14"/>
    <property type="match status" value="1"/>
</dbReference>
<dbReference type="VEuPathDB" id="VectorBase:AALB20_037160"/>
<feature type="region of interest" description="Disordered" evidence="1">
    <location>
        <begin position="150"/>
        <end position="178"/>
    </location>
</feature>
<feature type="compositionally biased region" description="Acidic residues" evidence="1">
    <location>
        <begin position="150"/>
        <end position="175"/>
    </location>
</feature>
<dbReference type="VEuPathDB" id="VectorBase:AALB005737"/>
<dbReference type="AlphaFoldDB" id="A0A182FGU4"/>
<evidence type="ECO:0000313" key="3">
    <source>
        <dbReference type="EnsemblMetazoa" id="AALB005737-PA"/>
    </source>
</evidence>
<proteinExistence type="predicted"/>